<protein>
    <submittedName>
        <fullName evidence="2">Uncharacterized protein</fullName>
    </submittedName>
</protein>
<dbReference type="Proteomes" id="UP000184499">
    <property type="component" value="Unassembled WGS sequence"/>
</dbReference>
<reference evidence="3" key="1">
    <citation type="journal article" date="2017" name="Genome Biol.">
        <title>Comparative genomics reveals high biological diversity and specific adaptations in the industrially and medically important fungal genus Aspergillus.</title>
        <authorList>
            <person name="de Vries R.P."/>
            <person name="Riley R."/>
            <person name="Wiebenga A."/>
            <person name="Aguilar-Osorio G."/>
            <person name="Amillis S."/>
            <person name="Uchima C.A."/>
            <person name="Anderluh G."/>
            <person name="Asadollahi M."/>
            <person name="Askin M."/>
            <person name="Barry K."/>
            <person name="Battaglia E."/>
            <person name="Bayram O."/>
            <person name="Benocci T."/>
            <person name="Braus-Stromeyer S.A."/>
            <person name="Caldana C."/>
            <person name="Canovas D."/>
            <person name="Cerqueira G.C."/>
            <person name="Chen F."/>
            <person name="Chen W."/>
            <person name="Choi C."/>
            <person name="Clum A."/>
            <person name="Dos Santos R.A."/>
            <person name="Damasio A.R."/>
            <person name="Diallinas G."/>
            <person name="Emri T."/>
            <person name="Fekete E."/>
            <person name="Flipphi M."/>
            <person name="Freyberg S."/>
            <person name="Gallo A."/>
            <person name="Gournas C."/>
            <person name="Habgood R."/>
            <person name="Hainaut M."/>
            <person name="Harispe M.L."/>
            <person name="Henrissat B."/>
            <person name="Hilden K.S."/>
            <person name="Hope R."/>
            <person name="Hossain A."/>
            <person name="Karabika E."/>
            <person name="Karaffa L."/>
            <person name="Karanyi Z."/>
            <person name="Krasevec N."/>
            <person name="Kuo A."/>
            <person name="Kusch H."/>
            <person name="LaButti K."/>
            <person name="Lagendijk E.L."/>
            <person name="Lapidus A."/>
            <person name="Levasseur A."/>
            <person name="Lindquist E."/>
            <person name="Lipzen A."/>
            <person name="Logrieco A.F."/>
            <person name="MacCabe A."/>
            <person name="Maekelae M.R."/>
            <person name="Malavazi I."/>
            <person name="Melin P."/>
            <person name="Meyer V."/>
            <person name="Mielnichuk N."/>
            <person name="Miskei M."/>
            <person name="Molnar A.P."/>
            <person name="Mule G."/>
            <person name="Ngan C.Y."/>
            <person name="Orejas M."/>
            <person name="Orosz E."/>
            <person name="Ouedraogo J.P."/>
            <person name="Overkamp K.M."/>
            <person name="Park H.-S."/>
            <person name="Perrone G."/>
            <person name="Piumi F."/>
            <person name="Punt P.J."/>
            <person name="Ram A.F."/>
            <person name="Ramon A."/>
            <person name="Rauscher S."/>
            <person name="Record E."/>
            <person name="Riano-Pachon D.M."/>
            <person name="Robert V."/>
            <person name="Roehrig J."/>
            <person name="Ruller R."/>
            <person name="Salamov A."/>
            <person name="Salih N.S."/>
            <person name="Samson R.A."/>
            <person name="Sandor E."/>
            <person name="Sanguinetti M."/>
            <person name="Schuetze T."/>
            <person name="Sepcic K."/>
            <person name="Shelest E."/>
            <person name="Sherlock G."/>
            <person name="Sophianopoulou V."/>
            <person name="Squina F.M."/>
            <person name="Sun H."/>
            <person name="Susca A."/>
            <person name="Todd R.B."/>
            <person name="Tsang A."/>
            <person name="Unkles S.E."/>
            <person name="van de Wiele N."/>
            <person name="van Rossen-Uffink D."/>
            <person name="Oliveira J.V."/>
            <person name="Vesth T.C."/>
            <person name="Visser J."/>
            <person name="Yu J.-H."/>
            <person name="Zhou M."/>
            <person name="Andersen M.R."/>
            <person name="Archer D.B."/>
            <person name="Baker S.E."/>
            <person name="Benoit I."/>
            <person name="Brakhage A.A."/>
            <person name="Braus G.H."/>
            <person name="Fischer R."/>
            <person name="Frisvad J.C."/>
            <person name="Goldman G.H."/>
            <person name="Houbraken J."/>
            <person name="Oakley B."/>
            <person name="Pocsi I."/>
            <person name="Scazzocchio C."/>
            <person name="Seiboth B."/>
            <person name="vanKuyk P.A."/>
            <person name="Wortman J."/>
            <person name="Dyer P.S."/>
            <person name="Grigoriev I.V."/>
        </authorList>
    </citation>
    <scope>NUCLEOTIDE SEQUENCE [LARGE SCALE GENOMIC DNA]</scope>
    <source>
        <strain evidence="3">CBS 101740 / IMI 381727 / IBT 21946</strain>
    </source>
</reference>
<sequence>MMVVSDGQPVIEGVLISGCCAGLMAASLGAVGKIRLNVTIIACPRMVWSSLLSRPVLCYSPYSISALFWRESGRAPSPLPWFPSFLPSPQNPLAASIPFSISCRSQPTYLMSSSIRITRLALAKHRRHGYCQAARHEACVQPADIIQSGLHDAEPEPMTNHAYGPHGIRLAPP</sequence>
<feature type="region of interest" description="Disordered" evidence="1">
    <location>
        <begin position="154"/>
        <end position="173"/>
    </location>
</feature>
<dbReference type="GeneID" id="93578749"/>
<organism evidence="2 3">
    <name type="scientific">Aspergillus brasiliensis (strain CBS 101740 / IMI 381727 / IBT 21946)</name>
    <dbReference type="NCBI Taxonomy" id="767769"/>
    <lineage>
        <taxon>Eukaryota</taxon>
        <taxon>Fungi</taxon>
        <taxon>Dikarya</taxon>
        <taxon>Ascomycota</taxon>
        <taxon>Pezizomycotina</taxon>
        <taxon>Eurotiomycetes</taxon>
        <taxon>Eurotiomycetidae</taxon>
        <taxon>Eurotiales</taxon>
        <taxon>Aspergillaceae</taxon>
        <taxon>Aspergillus</taxon>
        <taxon>Aspergillus subgen. Circumdati</taxon>
    </lineage>
</organism>
<keyword evidence="3" id="KW-1185">Reference proteome</keyword>
<evidence type="ECO:0000313" key="3">
    <source>
        <dbReference type="Proteomes" id="UP000184499"/>
    </source>
</evidence>
<gene>
    <name evidence="2" type="ORF">ASPBRDRAFT_491469</name>
</gene>
<dbReference type="EMBL" id="KV878682">
    <property type="protein sequence ID" value="OJJ73098.1"/>
    <property type="molecule type" value="Genomic_DNA"/>
</dbReference>
<dbReference type="AlphaFoldDB" id="A0A1L9UN41"/>
<accession>A0A1L9UN41</accession>
<evidence type="ECO:0000256" key="1">
    <source>
        <dbReference type="SAM" id="MobiDB-lite"/>
    </source>
</evidence>
<name>A0A1L9UN41_ASPBC</name>
<proteinExistence type="predicted"/>
<evidence type="ECO:0000313" key="2">
    <source>
        <dbReference type="EMBL" id="OJJ73098.1"/>
    </source>
</evidence>
<dbReference type="RefSeq" id="XP_067480346.1">
    <property type="nucleotide sequence ID" value="XM_067626261.1"/>
</dbReference>
<dbReference type="VEuPathDB" id="FungiDB:ASPBRDRAFT_491469"/>